<dbReference type="CDD" id="cd00519">
    <property type="entry name" value="Lipase_3"/>
    <property type="match status" value="1"/>
</dbReference>
<evidence type="ECO:0000256" key="3">
    <source>
        <dbReference type="ARBA" id="ARBA00043996"/>
    </source>
</evidence>
<evidence type="ECO:0000256" key="5">
    <source>
        <dbReference type="ARBA" id="ARBA00048461"/>
    </source>
</evidence>
<sequence length="1135" mass="126947">MRRTTVAISTSFHPYAYTRPLHNFFLRTISKRIVAYAHFPPPARILDTVKSAPVSLLIVMSIIEFQLEGYCLPTPTISHQLLSLEVKPRDWSQNDVDPSNPNNVIGRRVYRRVDGKADKAVWNPLVEAALLEGLSIYEAAHGKSGTTRTRFPGRNSFISRYIEHNTGATMSLGQVGSHLQQIKASTLNSEILGLIGGVNPKRYRKHIFKVMNSLGLSAPLLSRGGMLAMEEVDFSEASDSCDERESVDRPPLTANVYTAHPIPYNLKRLLRCNYSAHLQCTDSGNEDTYTGVIRHPYHYPVLRATPDEENNACNTTDTLSAVDEVCTSSTAGRDSSKPTRRSVLGKIEKDVEQPCIEDECPQSVDVLSRVLKHNEYRRRPSKSLVNTPEQPLSNCACSVPDVSDDALSAKYDRHAYDAFEYGQHNASPVAYTAQGRHHNLEEPTTSKMVNGHKASRNSCDTPPAGETELVADTKNIKSHEHSNQTCNTRCDHECLLEATNHYSPRHGPATTLGDSTHTAECIGGLEAYVRQDNARYWQYSDPDRTEISALYRSREDNSSHTGDDSPIEAQSSGSKWYRSDITAAAPHTPPVDQVSIEPQHQCLSLPDDAPYQWWPDTTGPHYHPRPQSVSIFQKKGWERLELTETQQRMYTAEKLENFRWISKLVATYSGYELTEKDIVDEEICQWLREVGQFAEVVYAVIPLELLLRRFDPLNQPGFPLEGYYALSPRPYRSNTLPLACALSGPESEPHLHLATSSGVRLLKTLKGQVAKLPAAIFSRWIHEHGCLGLSLEKQISQGTLKRCTCSRRRQQIIISICGTSSIQQAIHDLRAIRRPHPGTLGSDGATVHSGFWDLYQGMKSALMEGIETGLRLSPSEDEGLEALETECCDTRGSEEDLVRELVVTGHSMGGAVAHLLCLDILSPSIDPENSRSCKSARYKGMSFLQQSGLKSLEIVTFGEPRTGNQALVDHWAALKKLHQDEICIPVREWCVKAYSDGVTSLPLMKFGYRHFSQQPLYTVNGKVYRIPYDERECALFHIASPGHSSSSEPSSQTGSDPDCPSEPNTNSPQAVALYSTVNKSTGSSIPLSPLGGHNYYNERDLEGRYLRRMEWLERSTFDEEGWEERYRIIIKHHTT</sequence>
<evidence type="ECO:0000256" key="4">
    <source>
        <dbReference type="ARBA" id="ARBA00047591"/>
    </source>
</evidence>
<dbReference type="InterPro" id="IPR000818">
    <property type="entry name" value="TEA/ATTS_dom"/>
</dbReference>
<comment type="catalytic activity">
    <reaction evidence="5">
        <text>a monoacylglycerol + H2O = glycerol + a fatty acid + H(+)</text>
        <dbReference type="Rhea" id="RHEA:15245"/>
        <dbReference type="ChEBI" id="CHEBI:15377"/>
        <dbReference type="ChEBI" id="CHEBI:15378"/>
        <dbReference type="ChEBI" id="CHEBI:17408"/>
        <dbReference type="ChEBI" id="CHEBI:17754"/>
        <dbReference type="ChEBI" id="CHEBI:28868"/>
    </reaction>
</comment>
<evidence type="ECO:0000313" key="10">
    <source>
        <dbReference type="Proteomes" id="UP001213000"/>
    </source>
</evidence>
<comment type="similarity">
    <text evidence="3">Belongs to the AB hydrolase superfamily. Lipase family. Class 3 subfamily.</text>
</comment>
<proteinExistence type="inferred from homology"/>
<dbReference type="GO" id="GO:0003700">
    <property type="term" value="F:DNA-binding transcription factor activity"/>
    <property type="evidence" value="ECO:0007669"/>
    <property type="project" value="InterPro"/>
</dbReference>
<dbReference type="Proteomes" id="UP001213000">
    <property type="component" value="Unassembled WGS sequence"/>
</dbReference>
<comment type="caution">
    <text evidence="9">The sequence shown here is derived from an EMBL/GenBank/DDBJ whole genome shotgun (WGS) entry which is preliminary data.</text>
</comment>
<comment type="catalytic activity">
    <reaction evidence="4">
        <text>a diacylglycerol + H2O = a monoacylglycerol + a fatty acid + H(+)</text>
        <dbReference type="Rhea" id="RHEA:32731"/>
        <dbReference type="ChEBI" id="CHEBI:15377"/>
        <dbReference type="ChEBI" id="CHEBI:15378"/>
        <dbReference type="ChEBI" id="CHEBI:17408"/>
        <dbReference type="ChEBI" id="CHEBI:18035"/>
        <dbReference type="ChEBI" id="CHEBI:28868"/>
    </reaction>
</comment>
<dbReference type="Gene3D" id="6.10.20.40">
    <property type="entry name" value="TEA/ATTS domain"/>
    <property type="match status" value="1"/>
</dbReference>
<organism evidence="9 10">
    <name type="scientific">Leucocoprinus birnbaumii</name>
    <dbReference type="NCBI Taxonomy" id="56174"/>
    <lineage>
        <taxon>Eukaryota</taxon>
        <taxon>Fungi</taxon>
        <taxon>Dikarya</taxon>
        <taxon>Basidiomycota</taxon>
        <taxon>Agaricomycotina</taxon>
        <taxon>Agaricomycetes</taxon>
        <taxon>Agaricomycetidae</taxon>
        <taxon>Agaricales</taxon>
        <taxon>Agaricineae</taxon>
        <taxon>Agaricaceae</taxon>
        <taxon>Leucocoprinus</taxon>
    </lineage>
</organism>
<dbReference type="PANTHER" id="PTHR45856:SF24">
    <property type="entry name" value="FUNGAL LIPASE-LIKE DOMAIN-CONTAINING PROTEIN"/>
    <property type="match status" value="1"/>
</dbReference>
<feature type="DNA-binding region" description="TEA" evidence="6">
    <location>
        <begin position="115"/>
        <end position="189"/>
    </location>
</feature>
<dbReference type="AlphaFoldDB" id="A0AAD5VTQ3"/>
<reference evidence="9" key="1">
    <citation type="submission" date="2022-07" db="EMBL/GenBank/DDBJ databases">
        <title>Genome Sequence of Leucocoprinus birnbaumii.</title>
        <authorList>
            <person name="Buettner E."/>
        </authorList>
    </citation>
    <scope>NUCLEOTIDE SEQUENCE</scope>
    <source>
        <strain evidence="9">VT141</strain>
    </source>
</reference>
<gene>
    <name evidence="9" type="ORF">NP233_g6210</name>
</gene>
<dbReference type="SUPFAM" id="SSF53474">
    <property type="entry name" value="alpha/beta-Hydrolases"/>
    <property type="match status" value="1"/>
</dbReference>
<feature type="compositionally biased region" description="Basic and acidic residues" evidence="7">
    <location>
        <begin position="553"/>
        <end position="563"/>
    </location>
</feature>
<dbReference type="Pfam" id="PF01764">
    <property type="entry name" value="Lipase_3"/>
    <property type="match status" value="1"/>
</dbReference>
<protein>
    <recommendedName>
        <fullName evidence="8">TEA domain-containing protein</fullName>
    </recommendedName>
</protein>
<dbReference type="Gene3D" id="3.40.50.1820">
    <property type="entry name" value="alpha/beta hydrolase"/>
    <property type="match status" value="1"/>
</dbReference>
<dbReference type="InterPro" id="IPR029058">
    <property type="entry name" value="AB_hydrolase_fold"/>
</dbReference>
<keyword evidence="2" id="KW-1015">Disulfide bond</keyword>
<dbReference type="SMART" id="SM00426">
    <property type="entry name" value="TEA"/>
    <property type="match status" value="1"/>
</dbReference>
<dbReference type="GO" id="GO:0006629">
    <property type="term" value="P:lipid metabolic process"/>
    <property type="evidence" value="ECO:0007669"/>
    <property type="project" value="InterPro"/>
</dbReference>
<dbReference type="PRINTS" id="PR00065">
    <property type="entry name" value="TEADOMAIN"/>
</dbReference>
<dbReference type="EMBL" id="JANIEX010000396">
    <property type="protein sequence ID" value="KAJ3567672.1"/>
    <property type="molecule type" value="Genomic_DNA"/>
</dbReference>
<evidence type="ECO:0000256" key="2">
    <source>
        <dbReference type="ARBA" id="ARBA00023157"/>
    </source>
</evidence>
<dbReference type="PROSITE" id="PS51088">
    <property type="entry name" value="TEA_2"/>
    <property type="match status" value="1"/>
</dbReference>
<evidence type="ECO:0000259" key="8">
    <source>
        <dbReference type="PROSITE" id="PS51088"/>
    </source>
</evidence>
<comment type="similarity">
    <text evidence="1">Belongs to the TEC1 family.</text>
</comment>
<evidence type="ECO:0000256" key="7">
    <source>
        <dbReference type="SAM" id="MobiDB-lite"/>
    </source>
</evidence>
<dbReference type="InterPro" id="IPR002921">
    <property type="entry name" value="Fungal_lipase-type"/>
</dbReference>
<evidence type="ECO:0000256" key="1">
    <source>
        <dbReference type="ARBA" id="ARBA00008421"/>
    </source>
</evidence>
<evidence type="ECO:0000256" key="6">
    <source>
        <dbReference type="PROSITE-ProRule" id="PRU00505"/>
    </source>
</evidence>
<evidence type="ECO:0000313" key="9">
    <source>
        <dbReference type="EMBL" id="KAJ3567672.1"/>
    </source>
</evidence>
<dbReference type="PANTHER" id="PTHR45856">
    <property type="entry name" value="ALPHA/BETA-HYDROLASES SUPERFAMILY PROTEIN"/>
    <property type="match status" value="1"/>
</dbReference>
<feature type="domain" description="TEA" evidence="8">
    <location>
        <begin position="115"/>
        <end position="189"/>
    </location>
</feature>
<dbReference type="InterPro" id="IPR051218">
    <property type="entry name" value="Sec_MonoDiacylglyc_Lipase"/>
</dbReference>
<keyword evidence="10" id="KW-1185">Reference proteome</keyword>
<dbReference type="InterPro" id="IPR038096">
    <property type="entry name" value="TEA/ATTS_sf"/>
</dbReference>
<name>A0AAD5VTQ3_9AGAR</name>
<feature type="region of interest" description="Disordered" evidence="7">
    <location>
        <begin position="1041"/>
        <end position="1068"/>
    </location>
</feature>
<accession>A0AAD5VTQ3</accession>
<feature type="region of interest" description="Disordered" evidence="7">
    <location>
        <begin position="553"/>
        <end position="574"/>
    </location>
</feature>
<feature type="compositionally biased region" description="Low complexity" evidence="7">
    <location>
        <begin position="1041"/>
        <end position="1055"/>
    </location>
</feature>
<dbReference type="Pfam" id="PF01285">
    <property type="entry name" value="TEA"/>
    <property type="match status" value="1"/>
</dbReference>